<evidence type="ECO:0000313" key="2">
    <source>
        <dbReference type="EMBL" id="SUU37122.1"/>
    </source>
</evidence>
<proteinExistence type="predicted"/>
<dbReference type="RefSeq" id="WP_094945307.1">
    <property type="nucleotide sequence ID" value="NZ_NLFK01000001.1"/>
</dbReference>
<dbReference type="Proteomes" id="UP000254507">
    <property type="component" value="Unassembled WGS sequence"/>
</dbReference>
<reference evidence="1 3" key="1">
    <citation type="submission" date="2017-07" db="EMBL/GenBank/DDBJ databases">
        <title>Virulence factors identified in Actinobacillus seminis.</title>
        <authorList>
            <person name="Negrete-Abascal E."/>
            <person name="Vaca-Pacheco S."/>
            <person name="Montes-Garcia F."/>
            <person name="Leyto-Gil A.M."/>
            <person name="Fragoso-Garcia E."/>
            <person name="Carvente-Garcia R."/>
            <person name="Perez-Agueros S."/>
            <person name="Castelan-Sanchez H.G."/>
            <person name="Garcia-Molina A."/>
            <person name="Villamar T.E."/>
            <person name="Vazquez-Cruz C."/>
        </authorList>
    </citation>
    <scope>NUCLEOTIDE SEQUENCE [LARGE SCALE GENOMIC DNA]</scope>
    <source>
        <strain evidence="1 3">ATCC 15768</strain>
    </source>
</reference>
<protein>
    <submittedName>
        <fullName evidence="2">Protein of uncharacterized function (DUF3577)</fullName>
    </submittedName>
</protein>
<evidence type="ECO:0000313" key="1">
    <source>
        <dbReference type="EMBL" id="OZN25669.1"/>
    </source>
</evidence>
<sequence>MSTQNSQQVKYFNLHTTGLGYLNNIRLVEPKKGTPFQKGKPFYSCDIAALVGDSSQPEYRFFNCNVAGKDTENLVKRCQDAVNANKKVLIAFVMSDLRFDTFTYQKEGKNHKKGDTGVALKGRLINIKMIKIDGELKYTSPTEAKTENVENAEVELATPNA</sequence>
<gene>
    <name evidence="1" type="ORF">CFY87_00100</name>
    <name evidence="2" type="ORF">NCTC10851_01455</name>
</gene>
<evidence type="ECO:0000313" key="3">
    <source>
        <dbReference type="Proteomes" id="UP000215738"/>
    </source>
</evidence>
<dbReference type="EMBL" id="NLFK01000001">
    <property type="protein sequence ID" value="OZN25669.1"/>
    <property type="molecule type" value="Genomic_DNA"/>
</dbReference>
<dbReference type="InterPro" id="IPR021960">
    <property type="entry name" value="DUF3577"/>
</dbReference>
<dbReference type="EMBL" id="UFSB01000001">
    <property type="protein sequence ID" value="SUU37122.1"/>
    <property type="molecule type" value="Genomic_DNA"/>
</dbReference>
<dbReference type="NCBIfam" id="NF040584">
    <property type="entry name" value="STY4534_fam"/>
    <property type="match status" value="1"/>
</dbReference>
<dbReference type="Pfam" id="PF12101">
    <property type="entry name" value="DUF3577"/>
    <property type="match status" value="1"/>
</dbReference>
<dbReference type="OrthoDB" id="6402776at2"/>
<keyword evidence="3" id="KW-1185">Reference proteome</keyword>
<dbReference type="InParanoid" id="A0A263HFF9"/>
<evidence type="ECO:0000313" key="4">
    <source>
        <dbReference type="Proteomes" id="UP000254507"/>
    </source>
</evidence>
<organism evidence="2 4">
    <name type="scientific">Actinobacillus seminis</name>
    <dbReference type="NCBI Taxonomy" id="722"/>
    <lineage>
        <taxon>Bacteria</taxon>
        <taxon>Pseudomonadati</taxon>
        <taxon>Pseudomonadota</taxon>
        <taxon>Gammaproteobacteria</taxon>
        <taxon>Pasteurellales</taxon>
        <taxon>Pasteurellaceae</taxon>
        <taxon>Actinobacillus</taxon>
    </lineage>
</organism>
<dbReference type="Proteomes" id="UP000215738">
    <property type="component" value="Unassembled WGS sequence"/>
</dbReference>
<accession>A0A263HFF9</accession>
<reference evidence="2 4" key="2">
    <citation type="submission" date="2018-06" db="EMBL/GenBank/DDBJ databases">
        <authorList>
            <consortium name="Pathogen Informatics"/>
            <person name="Doyle S."/>
        </authorList>
    </citation>
    <scope>NUCLEOTIDE SEQUENCE [LARGE SCALE GENOMIC DNA]</scope>
    <source>
        <strain evidence="2 4">NCTC10851</strain>
    </source>
</reference>
<name>A0A263HFF9_9PAST</name>
<dbReference type="AlphaFoldDB" id="A0A263HFF9"/>